<dbReference type="Proteomes" id="UP000466692">
    <property type="component" value="Unassembled WGS sequence"/>
</dbReference>
<gene>
    <name evidence="1" type="ORF">GLW08_06940</name>
</gene>
<organism evidence="1 2">
    <name type="scientific">Pontibacillus yanchengensis</name>
    <dbReference type="NCBI Taxonomy" id="462910"/>
    <lineage>
        <taxon>Bacteria</taxon>
        <taxon>Bacillati</taxon>
        <taxon>Bacillota</taxon>
        <taxon>Bacilli</taxon>
        <taxon>Bacillales</taxon>
        <taxon>Bacillaceae</taxon>
        <taxon>Pontibacillus</taxon>
    </lineage>
</organism>
<proteinExistence type="predicted"/>
<dbReference type="EMBL" id="WMEU01000001">
    <property type="protein sequence ID" value="MYL53073.1"/>
    <property type="molecule type" value="Genomic_DNA"/>
</dbReference>
<name>A0ACC7VE66_9BACI</name>
<accession>A0ACC7VE66</accession>
<keyword evidence="2" id="KW-1185">Reference proteome</keyword>
<evidence type="ECO:0000313" key="1">
    <source>
        <dbReference type="EMBL" id="MYL53073.1"/>
    </source>
</evidence>
<comment type="caution">
    <text evidence="1">The sequence shown here is derived from an EMBL/GenBank/DDBJ whole genome shotgun (WGS) entry which is preliminary data.</text>
</comment>
<evidence type="ECO:0000313" key="2">
    <source>
        <dbReference type="Proteomes" id="UP000466692"/>
    </source>
</evidence>
<reference evidence="1" key="1">
    <citation type="submission" date="2019-11" db="EMBL/GenBank/DDBJ databases">
        <title>Genome sequences of 17 halophilic strains isolated from different environments.</title>
        <authorList>
            <person name="Furrow R.E."/>
        </authorList>
    </citation>
    <scope>NUCLEOTIDE SEQUENCE</scope>
    <source>
        <strain evidence="1">22510_22_Filter</strain>
    </source>
</reference>
<sequence>MAIMHSALINLMNGRQNLMTRTSCDVCIVGAGAAGSVVAAHLAKAGLNVFLLDAGPLRDPQQDFASDELEMEKLFWDEPRISEGQDPLDLYRSTSGKGVGGSAVHYTAQLLRFHPTDFQTKTSEQIGEDWPISYQDVEPYYKQMTKTLCLSGPSTFPWKKFGNHFPYPAHHDLSNNTLKFREGLERAGYQHSVSPLAILSAPKGDRHPCINRGFCEEGCMPDAKTTPLNTFIPEGLKAGVTLISEATAYRITTNEEGKATSVLYILDGKHHEIEATTIVLAAYAIETPRLLLASASESFPNGLANSSGLVGKYLLTNMNDHVLAIFPEEIRMYRGNPVQALTLDTYLCGRNYGFKRGFLMNSYGLRPIRLATLFFENDTECVGERLRERMLDYNHYVSIAMLGEVIPQHHNAVTLSDQKDKYGCPIPKVTFSHHQNDESIREKAKDVMKSVLKNAGGTPLYHLKAHAHLMGGCRMGNNSTNSVVTSYGQTHDVDNLFVVGSPTFVTAPSANPTLTVYSLAQRSAEYIETYTKQAKEKNDSNQQSKMN</sequence>
<protein>
    <submittedName>
        <fullName evidence="1">NAD(P)-binding protein</fullName>
    </submittedName>
</protein>